<dbReference type="InterPro" id="IPR050571">
    <property type="entry name" value="Class-IV_PLP-Dep_Aminotrnsfr"/>
</dbReference>
<comment type="similarity">
    <text evidence="2 4">Belongs to the class-IV pyridoxal-phosphate-dependent aminotransferase family.</text>
</comment>
<organism evidence="6 7">
    <name type="scientific">Natronomicrosphaera hydrolytica</name>
    <dbReference type="NCBI Taxonomy" id="3242702"/>
    <lineage>
        <taxon>Bacteria</taxon>
        <taxon>Pseudomonadati</taxon>
        <taxon>Planctomycetota</taxon>
        <taxon>Phycisphaerae</taxon>
        <taxon>Phycisphaerales</taxon>
        <taxon>Phycisphaeraceae</taxon>
        <taxon>Natronomicrosphaera</taxon>
    </lineage>
</organism>
<dbReference type="SUPFAM" id="SSF56752">
    <property type="entry name" value="D-aminoacid aminotransferase-like PLP-dependent enzymes"/>
    <property type="match status" value="1"/>
</dbReference>
<reference evidence="6 7" key="1">
    <citation type="submission" date="2024-08" db="EMBL/GenBank/DDBJ databases">
        <title>Whole-genome sequencing of halo(alkali)philic microorganisms from hypersaline lakes.</title>
        <authorList>
            <person name="Sorokin D.Y."/>
            <person name="Merkel A.Y."/>
            <person name="Messina E."/>
            <person name="Yakimov M."/>
        </authorList>
    </citation>
    <scope>NUCLEOTIDE SEQUENCE [LARGE SCALE GENOMIC DNA]</scope>
    <source>
        <strain evidence="6 7">AB-hyl4</strain>
    </source>
</reference>
<comment type="cofactor">
    <cofactor evidence="1 5">
        <name>pyridoxal 5'-phosphate</name>
        <dbReference type="ChEBI" id="CHEBI:597326"/>
    </cofactor>
</comment>
<dbReference type="InterPro" id="IPR001544">
    <property type="entry name" value="Aminotrans_IV"/>
</dbReference>
<evidence type="ECO:0000256" key="4">
    <source>
        <dbReference type="RuleBase" id="RU004106"/>
    </source>
</evidence>
<dbReference type="InterPro" id="IPR018300">
    <property type="entry name" value="Aminotrans_IV_CS"/>
</dbReference>
<dbReference type="PANTHER" id="PTHR42743:SF10">
    <property type="entry name" value="D-ALANINE AMINOTRANSFERASE"/>
    <property type="match status" value="1"/>
</dbReference>
<dbReference type="Gene3D" id="3.20.10.10">
    <property type="entry name" value="D-amino Acid Aminotransferase, subunit A, domain 2"/>
    <property type="match status" value="1"/>
</dbReference>
<protein>
    <submittedName>
        <fullName evidence="6">Aminotransferase class IV</fullName>
    </submittedName>
</protein>
<dbReference type="InterPro" id="IPR043131">
    <property type="entry name" value="BCAT-like_N"/>
</dbReference>
<dbReference type="RefSeq" id="WP_425343797.1">
    <property type="nucleotide sequence ID" value="NZ_JBGUBD010000001.1"/>
</dbReference>
<dbReference type="Proteomes" id="UP001575105">
    <property type="component" value="Unassembled WGS sequence"/>
</dbReference>
<evidence type="ECO:0000313" key="6">
    <source>
        <dbReference type="EMBL" id="MFA9476872.1"/>
    </source>
</evidence>
<accession>A0ABV4U0I1</accession>
<evidence type="ECO:0000256" key="2">
    <source>
        <dbReference type="ARBA" id="ARBA00009320"/>
    </source>
</evidence>
<dbReference type="PROSITE" id="PS00770">
    <property type="entry name" value="AA_TRANSFER_CLASS_4"/>
    <property type="match status" value="1"/>
</dbReference>
<evidence type="ECO:0000256" key="5">
    <source>
        <dbReference type="RuleBase" id="RU004516"/>
    </source>
</evidence>
<dbReference type="PANTHER" id="PTHR42743">
    <property type="entry name" value="AMINO-ACID AMINOTRANSFERASE"/>
    <property type="match status" value="1"/>
</dbReference>
<dbReference type="GO" id="GO:0008483">
    <property type="term" value="F:transaminase activity"/>
    <property type="evidence" value="ECO:0007669"/>
    <property type="project" value="UniProtKB-KW"/>
</dbReference>
<evidence type="ECO:0000256" key="3">
    <source>
        <dbReference type="ARBA" id="ARBA00022898"/>
    </source>
</evidence>
<keyword evidence="3 5" id="KW-0663">Pyridoxal phosphate</keyword>
<name>A0ABV4U0I1_9BACT</name>
<keyword evidence="6" id="KW-0808">Transferase</keyword>
<keyword evidence="7" id="KW-1185">Reference proteome</keyword>
<dbReference type="InterPro" id="IPR043132">
    <property type="entry name" value="BCAT-like_C"/>
</dbReference>
<proteinExistence type="inferred from homology"/>
<evidence type="ECO:0000256" key="1">
    <source>
        <dbReference type="ARBA" id="ARBA00001933"/>
    </source>
</evidence>
<dbReference type="EMBL" id="JBGUBD010000001">
    <property type="protein sequence ID" value="MFA9476872.1"/>
    <property type="molecule type" value="Genomic_DNA"/>
</dbReference>
<comment type="caution">
    <text evidence="6">The sequence shown here is derived from an EMBL/GenBank/DDBJ whole genome shotgun (WGS) entry which is preliminary data.</text>
</comment>
<dbReference type="InterPro" id="IPR036038">
    <property type="entry name" value="Aminotransferase-like"/>
</dbReference>
<sequence>MNATSPATLVYLNGEFLPYDQASLSIDDRGTLFSDGVYEVLEYFAGRPFAMQQHVDRLKYSLAGICIDPPSVVDELPAISDELIRRNDMPDARVYWQVTRGPAPRNHLPPSDPTPTVLVTTTPTQPLSSNPPARQWKAITHEDLRWKRCCYKTLMLLPNTLAKQQAKRDGCQEAILHQGVAVTEGGSTNVFVVRDGELWTHPANEAILRGITRDLVIDYARAMDLTVHETAVTLDELRQADEVFVTGTTTHVTAITHIDGHPIQLGEVGPVTASLHDAYEQQLMQACCTAGQTSPHA</sequence>
<keyword evidence="6" id="KW-0032">Aminotransferase</keyword>
<dbReference type="Pfam" id="PF01063">
    <property type="entry name" value="Aminotran_4"/>
    <property type="match status" value="1"/>
</dbReference>
<dbReference type="Gene3D" id="3.30.470.10">
    <property type="match status" value="1"/>
</dbReference>
<evidence type="ECO:0000313" key="7">
    <source>
        <dbReference type="Proteomes" id="UP001575105"/>
    </source>
</evidence>
<gene>
    <name evidence="6" type="ORF">ACERK3_01065</name>
</gene>